<organism evidence="1 2">
    <name type="scientific">Lophium mytilinum</name>
    <dbReference type="NCBI Taxonomy" id="390894"/>
    <lineage>
        <taxon>Eukaryota</taxon>
        <taxon>Fungi</taxon>
        <taxon>Dikarya</taxon>
        <taxon>Ascomycota</taxon>
        <taxon>Pezizomycotina</taxon>
        <taxon>Dothideomycetes</taxon>
        <taxon>Pleosporomycetidae</taxon>
        <taxon>Mytilinidiales</taxon>
        <taxon>Mytilinidiaceae</taxon>
        <taxon>Lophium</taxon>
    </lineage>
</organism>
<name>A0A6A6QC18_9PEZI</name>
<dbReference type="OrthoDB" id="4062651at2759"/>
<sequence length="162" mass="17957">MDSSIRQTSPDHFEELSSSAAAFFANPPTQHDLSTSSEYSSAHNRKLEMSKDAIASSTSAILLDLISTIIDGGFSDKWFPVTEQHLLHSFRPSQRRRFMDTQQLVMTKSMVLEKGDGGQHSQFQQGEPVPLEPKDILGTEGFGEVDQVLSQIVSMYGVTAYE</sequence>
<gene>
    <name evidence="1" type="ORF">BU16DRAFT_622419</name>
</gene>
<proteinExistence type="predicted"/>
<evidence type="ECO:0000313" key="2">
    <source>
        <dbReference type="Proteomes" id="UP000799750"/>
    </source>
</evidence>
<evidence type="ECO:0000313" key="1">
    <source>
        <dbReference type="EMBL" id="KAF2489812.1"/>
    </source>
</evidence>
<dbReference type="Proteomes" id="UP000799750">
    <property type="component" value="Unassembled WGS sequence"/>
</dbReference>
<keyword evidence="2" id="KW-1185">Reference proteome</keyword>
<accession>A0A6A6QC18</accession>
<dbReference type="EMBL" id="MU004198">
    <property type="protein sequence ID" value="KAF2489812.1"/>
    <property type="molecule type" value="Genomic_DNA"/>
</dbReference>
<reference evidence="1" key="1">
    <citation type="journal article" date="2020" name="Stud. Mycol.">
        <title>101 Dothideomycetes genomes: a test case for predicting lifestyles and emergence of pathogens.</title>
        <authorList>
            <person name="Haridas S."/>
            <person name="Albert R."/>
            <person name="Binder M."/>
            <person name="Bloem J."/>
            <person name="Labutti K."/>
            <person name="Salamov A."/>
            <person name="Andreopoulos B."/>
            <person name="Baker S."/>
            <person name="Barry K."/>
            <person name="Bills G."/>
            <person name="Bluhm B."/>
            <person name="Cannon C."/>
            <person name="Castanera R."/>
            <person name="Culley D."/>
            <person name="Daum C."/>
            <person name="Ezra D."/>
            <person name="Gonzalez J."/>
            <person name="Henrissat B."/>
            <person name="Kuo A."/>
            <person name="Liang C."/>
            <person name="Lipzen A."/>
            <person name="Lutzoni F."/>
            <person name="Magnuson J."/>
            <person name="Mondo S."/>
            <person name="Nolan M."/>
            <person name="Ohm R."/>
            <person name="Pangilinan J."/>
            <person name="Park H.-J."/>
            <person name="Ramirez L."/>
            <person name="Alfaro M."/>
            <person name="Sun H."/>
            <person name="Tritt A."/>
            <person name="Yoshinaga Y."/>
            <person name="Zwiers L.-H."/>
            <person name="Turgeon B."/>
            <person name="Goodwin S."/>
            <person name="Spatafora J."/>
            <person name="Crous P."/>
            <person name="Grigoriev I."/>
        </authorList>
    </citation>
    <scope>NUCLEOTIDE SEQUENCE</scope>
    <source>
        <strain evidence="1">CBS 269.34</strain>
    </source>
</reference>
<dbReference type="AlphaFoldDB" id="A0A6A6QC18"/>
<protein>
    <submittedName>
        <fullName evidence="1">Uncharacterized protein</fullName>
    </submittedName>
</protein>